<dbReference type="OMA" id="IYEWESE"/>
<sequence>MTKVNRTVEGIINYMDGASHLVEFASSKFEEIVEVEVKGRELVYTKTLSLVMVLDLSCNSLSGEIPLGLMDLIGLQSLNLSKNQLEGNITDKFGGMAQLEALDLWMNRLSKKIPGSIALLTSLSYLNLSHNDLSSRIPSGNHIQTLTDPSIYAGNCDLCGFSLPKC</sequence>
<evidence type="ECO:0000256" key="3">
    <source>
        <dbReference type="ARBA" id="ARBA00022692"/>
    </source>
</evidence>
<dbReference type="InterPro" id="IPR046956">
    <property type="entry name" value="RLP23-like"/>
</dbReference>
<protein>
    <submittedName>
        <fullName evidence="10">Uncharacterized protein</fullName>
    </submittedName>
</protein>
<keyword evidence="11" id="KW-1185">Reference proteome</keyword>
<dbReference type="InterPro" id="IPR001611">
    <property type="entry name" value="Leu-rich_rpt"/>
</dbReference>
<dbReference type="Pfam" id="PF13855">
    <property type="entry name" value="LRR_8"/>
    <property type="match status" value="1"/>
</dbReference>
<dbReference type="Gramene" id="ONK56962">
    <property type="protein sequence ID" value="ONK56962"/>
    <property type="gene ID" value="A4U43_C10F15130"/>
</dbReference>
<evidence type="ECO:0000256" key="5">
    <source>
        <dbReference type="ARBA" id="ARBA00022737"/>
    </source>
</evidence>
<dbReference type="Pfam" id="PF00560">
    <property type="entry name" value="LRR_1"/>
    <property type="match status" value="1"/>
</dbReference>
<keyword evidence="7" id="KW-0472">Membrane</keyword>
<keyword evidence="5" id="KW-0677">Repeat</keyword>
<dbReference type="EMBL" id="CM007390">
    <property type="protein sequence ID" value="ONK56962.1"/>
    <property type="molecule type" value="Genomic_DNA"/>
</dbReference>
<keyword evidence="9" id="KW-0325">Glycoprotein</keyword>
<dbReference type="PANTHER" id="PTHR48063">
    <property type="entry name" value="LRR RECEPTOR-LIKE KINASE"/>
    <property type="match status" value="1"/>
</dbReference>
<dbReference type="Gene3D" id="3.80.10.10">
    <property type="entry name" value="Ribonuclease Inhibitor"/>
    <property type="match status" value="1"/>
</dbReference>
<evidence type="ECO:0000256" key="7">
    <source>
        <dbReference type="ARBA" id="ARBA00023136"/>
    </source>
</evidence>
<evidence type="ECO:0000256" key="2">
    <source>
        <dbReference type="ARBA" id="ARBA00022614"/>
    </source>
</evidence>
<dbReference type="FunFam" id="3.80.10.10:FF:000413">
    <property type="entry name" value="Inactive leucine-rich repeat receptor-like protein kinase"/>
    <property type="match status" value="1"/>
</dbReference>
<dbReference type="Proteomes" id="UP000243459">
    <property type="component" value="Chromosome 10"/>
</dbReference>
<name>A0A5P1E2V2_ASPOF</name>
<dbReference type="PRINTS" id="PR00019">
    <property type="entry name" value="LEURICHRPT"/>
</dbReference>
<organism evidence="10 11">
    <name type="scientific">Asparagus officinalis</name>
    <name type="common">Garden asparagus</name>
    <dbReference type="NCBI Taxonomy" id="4686"/>
    <lineage>
        <taxon>Eukaryota</taxon>
        <taxon>Viridiplantae</taxon>
        <taxon>Streptophyta</taxon>
        <taxon>Embryophyta</taxon>
        <taxon>Tracheophyta</taxon>
        <taxon>Spermatophyta</taxon>
        <taxon>Magnoliopsida</taxon>
        <taxon>Liliopsida</taxon>
        <taxon>Asparagales</taxon>
        <taxon>Asparagaceae</taxon>
        <taxon>Asparagoideae</taxon>
        <taxon>Asparagus</taxon>
    </lineage>
</organism>
<keyword evidence="6" id="KW-1133">Transmembrane helix</keyword>
<evidence type="ECO:0000313" key="10">
    <source>
        <dbReference type="EMBL" id="ONK56962.1"/>
    </source>
</evidence>
<evidence type="ECO:0000256" key="8">
    <source>
        <dbReference type="ARBA" id="ARBA00023170"/>
    </source>
</evidence>
<evidence type="ECO:0000256" key="6">
    <source>
        <dbReference type="ARBA" id="ARBA00022989"/>
    </source>
</evidence>
<keyword evidence="8" id="KW-0675">Receptor</keyword>
<evidence type="ECO:0000256" key="1">
    <source>
        <dbReference type="ARBA" id="ARBA00004479"/>
    </source>
</evidence>
<dbReference type="PROSITE" id="PS51450">
    <property type="entry name" value="LRR"/>
    <property type="match status" value="1"/>
</dbReference>
<dbReference type="GO" id="GO:0016020">
    <property type="term" value="C:membrane"/>
    <property type="evidence" value="ECO:0007669"/>
    <property type="project" value="UniProtKB-SubCell"/>
</dbReference>
<gene>
    <name evidence="10" type="ORF">A4U43_C10F15130</name>
</gene>
<accession>A0A5P1E2V2</accession>
<dbReference type="AlphaFoldDB" id="A0A5P1E2V2"/>
<keyword evidence="4" id="KW-0732">Signal</keyword>
<evidence type="ECO:0000256" key="9">
    <source>
        <dbReference type="ARBA" id="ARBA00023180"/>
    </source>
</evidence>
<dbReference type="InterPro" id="IPR032675">
    <property type="entry name" value="LRR_dom_sf"/>
</dbReference>
<reference evidence="11" key="1">
    <citation type="journal article" date="2017" name="Nat. Commun.">
        <title>The asparagus genome sheds light on the origin and evolution of a young Y chromosome.</title>
        <authorList>
            <person name="Harkess A."/>
            <person name="Zhou J."/>
            <person name="Xu C."/>
            <person name="Bowers J.E."/>
            <person name="Van der Hulst R."/>
            <person name="Ayyampalayam S."/>
            <person name="Mercati F."/>
            <person name="Riccardi P."/>
            <person name="McKain M.R."/>
            <person name="Kakrana A."/>
            <person name="Tang H."/>
            <person name="Ray J."/>
            <person name="Groenendijk J."/>
            <person name="Arikit S."/>
            <person name="Mathioni S.M."/>
            <person name="Nakano M."/>
            <person name="Shan H."/>
            <person name="Telgmann-Rauber A."/>
            <person name="Kanno A."/>
            <person name="Yue Z."/>
            <person name="Chen H."/>
            <person name="Li W."/>
            <person name="Chen Y."/>
            <person name="Xu X."/>
            <person name="Zhang Y."/>
            <person name="Luo S."/>
            <person name="Chen H."/>
            <person name="Gao J."/>
            <person name="Mao Z."/>
            <person name="Pires J.C."/>
            <person name="Luo M."/>
            <person name="Kudrna D."/>
            <person name="Wing R.A."/>
            <person name="Meyers B.C."/>
            <person name="Yi K."/>
            <person name="Kong H."/>
            <person name="Lavrijsen P."/>
            <person name="Sunseri F."/>
            <person name="Falavigna A."/>
            <person name="Ye Y."/>
            <person name="Leebens-Mack J.H."/>
            <person name="Chen G."/>
        </authorList>
    </citation>
    <scope>NUCLEOTIDE SEQUENCE [LARGE SCALE GENOMIC DNA]</scope>
    <source>
        <strain evidence="11">cv. DH0086</strain>
    </source>
</reference>
<proteinExistence type="predicted"/>
<keyword evidence="2" id="KW-0433">Leucine-rich repeat</keyword>
<dbReference type="PANTHER" id="PTHR48063:SF112">
    <property type="entry name" value="RECEPTOR LIKE PROTEIN 30-LIKE"/>
    <property type="match status" value="1"/>
</dbReference>
<evidence type="ECO:0000256" key="4">
    <source>
        <dbReference type="ARBA" id="ARBA00022729"/>
    </source>
</evidence>
<evidence type="ECO:0000313" key="11">
    <source>
        <dbReference type="Proteomes" id="UP000243459"/>
    </source>
</evidence>
<comment type="subcellular location">
    <subcellularLocation>
        <location evidence="1">Membrane</location>
        <topology evidence="1">Single-pass type I membrane protein</topology>
    </subcellularLocation>
</comment>
<dbReference type="SUPFAM" id="SSF52058">
    <property type="entry name" value="L domain-like"/>
    <property type="match status" value="1"/>
</dbReference>
<keyword evidence="3" id="KW-0812">Transmembrane</keyword>